<reference evidence="9" key="2">
    <citation type="submission" date="2021-04" db="EMBL/GenBank/DDBJ databases">
        <authorList>
            <person name="Gilroy R."/>
        </authorList>
    </citation>
    <scope>NUCLEOTIDE SEQUENCE</scope>
    <source>
        <strain evidence="9">CHK188-16595</strain>
    </source>
</reference>
<dbReference type="SUPFAM" id="SSF56349">
    <property type="entry name" value="DNA breaking-rejoining enzymes"/>
    <property type="match status" value="1"/>
</dbReference>
<proteinExistence type="inferred from homology"/>
<organism evidence="9 10">
    <name type="scientific">Candidatus Eubacterium faecale</name>
    <dbReference type="NCBI Taxonomy" id="2838568"/>
    <lineage>
        <taxon>Bacteria</taxon>
        <taxon>Bacillati</taxon>
        <taxon>Bacillota</taxon>
        <taxon>Clostridia</taxon>
        <taxon>Eubacteriales</taxon>
        <taxon>Eubacteriaceae</taxon>
        <taxon>Eubacterium</taxon>
    </lineage>
</organism>
<evidence type="ECO:0000256" key="2">
    <source>
        <dbReference type="ARBA" id="ARBA00008857"/>
    </source>
</evidence>
<dbReference type="EMBL" id="DWXN01000001">
    <property type="protein sequence ID" value="HJB74060.1"/>
    <property type="molecule type" value="Genomic_DNA"/>
</dbReference>
<dbReference type="GO" id="GO:0015074">
    <property type="term" value="P:DNA integration"/>
    <property type="evidence" value="ECO:0007669"/>
    <property type="project" value="UniProtKB-KW"/>
</dbReference>
<keyword evidence="3" id="KW-0229">DNA integration</keyword>
<evidence type="ECO:0000313" key="9">
    <source>
        <dbReference type="EMBL" id="HJB74060.1"/>
    </source>
</evidence>
<dbReference type="PROSITE" id="PS51898">
    <property type="entry name" value="TYR_RECOMBINASE"/>
    <property type="match status" value="1"/>
</dbReference>
<dbReference type="Gene3D" id="1.10.150.130">
    <property type="match status" value="1"/>
</dbReference>
<comment type="similarity">
    <text evidence="2">Belongs to the 'phage' integrase family.</text>
</comment>
<feature type="domain" description="Core-binding (CB)" evidence="8">
    <location>
        <begin position="68"/>
        <end position="150"/>
    </location>
</feature>
<reference evidence="9" key="1">
    <citation type="journal article" date="2021" name="PeerJ">
        <title>Extensive microbial diversity within the chicken gut microbiome revealed by metagenomics and culture.</title>
        <authorList>
            <person name="Gilroy R."/>
            <person name="Ravi A."/>
            <person name="Getino M."/>
            <person name="Pursley I."/>
            <person name="Horton D.L."/>
            <person name="Alikhan N.F."/>
            <person name="Baker D."/>
            <person name="Gharbi K."/>
            <person name="Hall N."/>
            <person name="Watson M."/>
            <person name="Adriaenssens E.M."/>
            <person name="Foster-Nyarko E."/>
            <person name="Jarju S."/>
            <person name="Secka A."/>
            <person name="Antonio M."/>
            <person name="Oren A."/>
            <person name="Chaudhuri R.R."/>
            <person name="La Ragione R."/>
            <person name="Hildebrand F."/>
            <person name="Pallen M.J."/>
        </authorList>
    </citation>
    <scope>NUCLEOTIDE SEQUENCE</scope>
    <source>
        <strain evidence="9">CHK188-16595</strain>
    </source>
</reference>
<dbReference type="InterPro" id="IPR002104">
    <property type="entry name" value="Integrase_catalytic"/>
</dbReference>
<dbReference type="InterPro" id="IPR050808">
    <property type="entry name" value="Phage_Integrase"/>
</dbReference>
<feature type="domain" description="Tyr recombinase" evidence="7">
    <location>
        <begin position="171"/>
        <end position="367"/>
    </location>
</feature>
<dbReference type="InterPro" id="IPR044068">
    <property type="entry name" value="CB"/>
</dbReference>
<evidence type="ECO:0000256" key="4">
    <source>
        <dbReference type="ARBA" id="ARBA00023125"/>
    </source>
</evidence>
<dbReference type="Proteomes" id="UP000823877">
    <property type="component" value="Unassembled WGS sequence"/>
</dbReference>
<keyword evidence="4 6" id="KW-0238">DNA-binding</keyword>
<evidence type="ECO:0000259" key="7">
    <source>
        <dbReference type="PROSITE" id="PS51898"/>
    </source>
</evidence>
<evidence type="ECO:0000256" key="5">
    <source>
        <dbReference type="ARBA" id="ARBA00023172"/>
    </source>
</evidence>
<keyword evidence="5" id="KW-0233">DNA recombination</keyword>
<dbReference type="PANTHER" id="PTHR30629">
    <property type="entry name" value="PROPHAGE INTEGRASE"/>
    <property type="match status" value="1"/>
</dbReference>
<dbReference type="CDD" id="cd00796">
    <property type="entry name" value="INT_Rci_Hp1_C"/>
    <property type="match status" value="1"/>
</dbReference>
<dbReference type="InterPro" id="IPR011010">
    <property type="entry name" value="DNA_brk_join_enz"/>
</dbReference>
<comment type="caution">
    <text evidence="9">The sequence shown here is derived from an EMBL/GenBank/DDBJ whole genome shotgun (WGS) entry which is preliminary data.</text>
</comment>
<dbReference type="InterPro" id="IPR013762">
    <property type="entry name" value="Integrase-like_cat_sf"/>
</dbReference>
<comment type="function">
    <text evidence="1">Site-specific tyrosine recombinase, which acts by catalyzing the cutting and rejoining of the recombining DNA molecules.</text>
</comment>
<evidence type="ECO:0000313" key="10">
    <source>
        <dbReference type="Proteomes" id="UP000823877"/>
    </source>
</evidence>
<dbReference type="GO" id="GO:0003677">
    <property type="term" value="F:DNA binding"/>
    <property type="evidence" value="ECO:0007669"/>
    <property type="project" value="UniProtKB-UniRule"/>
</dbReference>
<evidence type="ECO:0000256" key="3">
    <source>
        <dbReference type="ARBA" id="ARBA00022908"/>
    </source>
</evidence>
<dbReference type="InterPro" id="IPR010998">
    <property type="entry name" value="Integrase_recombinase_N"/>
</dbReference>
<dbReference type="Pfam" id="PF14659">
    <property type="entry name" value="Phage_int_SAM_3"/>
    <property type="match status" value="1"/>
</dbReference>
<name>A0A9D2MH77_9FIRM</name>
<evidence type="ECO:0000256" key="1">
    <source>
        <dbReference type="ARBA" id="ARBA00003283"/>
    </source>
</evidence>
<dbReference type="InterPro" id="IPR004107">
    <property type="entry name" value="Integrase_SAM-like_N"/>
</dbReference>
<dbReference type="GO" id="GO:0006310">
    <property type="term" value="P:DNA recombination"/>
    <property type="evidence" value="ECO:0007669"/>
    <property type="project" value="UniProtKB-KW"/>
</dbReference>
<gene>
    <name evidence="9" type="ORF">IAA37_00080</name>
</gene>
<dbReference type="AlphaFoldDB" id="A0A9D2MH77"/>
<evidence type="ECO:0000256" key="6">
    <source>
        <dbReference type="PROSITE-ProRule" id="PRU01248"/>
    </source>
</evidence>
<sequence>MYELYDKNGKFICYRMTKRIKNDNGEYDVLTARSKKSEKDCRRIMDDKIRDYYIQKEQEKIKGVYPEMLFKDFAENWYELNIKNADCSKVNKENYKNYVFRHIIPYFAQYKLCDIQEDDCQRFLNQYVGYSKAMVSKLRMTLRRMMRKAKKQKLIPDNPAEDIILPQVTETQRRPITDEERALILETAKTHYAGAMVLTMLYCGLRPIEIRRMKWDWIDFESSILTVGKSKTKAGTGRKIPIPPQLRLALLELKMKHQNDEWVFVRYKNHDLPLDHNAFYHAWKNFKREMDIANGAKVYRNQIVESTLSPDLEPYLLRHTFCTDCQAAGVPINVAKELMGHSDISVTAKIYTHMVDEVFEQNRKRLEQYAKEKEQQATTA</sequence>
<dbReference type="Gene3D" id="1.10.443.10">
    <property type="entry name" value="Intergrase catalytic core"/>
    <property type="match status" value="1"/>
</dbReference>
<dbReference type="PROSITE" id="PS51900">
    <property type="entry name" value="CB"/>
    <property type="match status" value="1"/>
</dbReference>
<accession>A0A9D2MH77</accession>
<protein>
    <submittedName>
        <fullName evidence="9">Site-specific integrase</fullName>
    </submittedName>
</protein>
<dbReference type="Pfam" id="PF00589">
    <property type="entry name" value="Phage_integrase"/>
    <property type="match status" value="1"/>
</dbReference>
<dbReference type="PANTHER" id="PTHR30629:SF2">
    <property type="entry name" value="PROPHAGE INTEGRASE INTS-RELATED"/>
    <property type="match status" value="1"/>
</dbReference>
<evidence type="ECO:0000259" key="8">
    <source>
        <dbReference type="PROSITE" id="PS51900"/>
    </source>
</evidence>